<protein>
    <recommendedName>
        <fullName evidence="3">LysR family regulatory protein</fullName>
    </recommendedName>
</protein>
<dbReference type="EMBL" id="ML977556">
    <property type="protein sequence ID" value="KAF2007692.1"/>
    <property type="molecule type" value="Genomic_DNA"/>
</dbReference>
<dbReference type="OrthoDB" id="21502at2759"/>
<dbReference type="InterPro" id="IPR050317">
    <property type="entry name" value="Plant_Fungal_Acyltransferase"/>
</dbReference>
<organism evidence="1 2">
    <name type="scientific">Amniculicola lignicola CBS 123094</name>
    <dbReference type="NCBI Taxonomy" id="1392246"/>
    <lineage>
        <taxon>Eukaryota</taxon>
        <taxon>Fungi</taxon>
        <taxon>Dikarya</taxon>
        <taxon>Ascomycota</taxon>
        <taxon>Pezizomycotina</taxon>
        <taxon>Dothideomycetes</taxon>
        <taxon>Pleosporomycetidae</taxon>
        <taxon>Pleosporales</taxon>
        <taxon>Amniculicolaceae</taxon>
        <taxon>Amniculicola</taxon>
    </lineage>
</organism>
<sequence length="503" mass="54933">MEAIQRLLGTAPARRAPPPVETDDIYPVHMLDDTPTLRGIIVTWTLCFNDVLDADKLHSSLSELLEIGDWRKVGGRLRLKPNGRLEIHVPRPFTTSRPAVSYAHQTLPLNIEDHPLASTLPKPTPGPSIHPGPPSFRAFAAAENAPSTIEDYIFTDTPQLSLYITSFNNATLVALSWPHTLMDVMGQQALLHSWSLVLSNRTSSVPPFLGAHNDAITTAIDAPTDPAKQEQYKLLPSRLAGWAMAKFGFRFATDLLWDRTVSTRTIYLPKTTLHALHRRAQDDLPAHPETGQKPFISDGDVLTAWALRAVASSLPSPRPIAALHALNARFRLPQLANASGVYVQNMSVAAFTSIPAGMATGPLGPIALENRRCLMEQAAEAQVLAYLRELRSEATNGGDAAAMLFCAPDALLMPFTNWARADFFQAADFSAAVVREGEVGASRGNPPGTLVFQHASSMRQSVMVRNVVVVLGKDREGGYWLMGSLLEPAWARIEEEMRGVRGI</sequence>
<name>A0A6A5X434_9PLEO</name>
<dbReference type="PANTHER" id="PTHR31642:SF294">
    <property type="entry name" value="ACETYLTRANSFERASE MATC1"/>
    <property type="match status" value="1"/>
</dbReference>
<keyword evidence="2" id="KW-1185">Reference proteome</keyword>
<gene>
    <name evidence="1" type="ORF">P154DRAFT_583862</name>
</gene>
<accession>A0A6A5X434</accession>
<dbReference type="GO" id="GO:0016747">
    <property type="term" value="F:acyltransferase activity, transferring groups other than amino-acyl groups"/>
    <property type="evidence" value="ECO:0007669"/>
    <property type="project" value="TreeGrafter"/>
</dbReference>
<proteinExistence type="predicted"/>
<dbReference type="PANTHER" id="PTHR31642">
    <property type="entry name" value="TRICHOTHECENE 3-O-ACETYLTRANSFERASE"/>
    <property type="match status" value="1"/>
</dbReference>
<dbReference type="Gene3D" id="3.30.559.10">
    <property type="entry name" value="Chloramphenicol acetyltransferase-like domain"/>
    <property type="match status" value="2"/>
</dbReference>
<dbReference type="Proteomes" id="UP000799779">
    <property type="component" value="Unassembled WGS sequence"/>
</dbReference>
<reference evidence="1" key="1">
    <citation type="journal article" date="2020" name="Stud. Mycol.">
        <title>101 Dothideomycetes genomes: a test case for predicting lifestyles and emergence of pathogens.</title>
        <authorList>
            <person name="Haridas S."/>
            <person name="Albert R."/>
            <person name="Binder M."/>
            <person name="Bloem J."/>
            <person name="Labutti K."/>
            <person name="Salamov A."/>
            <person name="Andreopoulos B."/>
            <person name="Baker S."/>
            <person name="Barry K."/>
            <person name="Bills G."/>
            <person name="Bluhm B."/>
            <person name="Cannon C."/>
            <person name="Castanera R."/>
            <person name="Culley D."/>
            <person name="Daum C."/>
            <person name="Ezra D."/>
            <person name="Gonzalez J."/>
            <person name="Henrissat B."/>
            <person name="Kuo A."/>
            <person name="Liang C."/>
            <person name="Lipzen A."/>
            <person name="Lutzoni F."/>
            <person name="Magnuson J."/>
            <person name="Mondo S."/>
            <person name="Nolan M."/>
            <person name="Ohm R."/>
            <person name="Pangilinan J."/>
            <person name="Park H.-J."/>
            <person name="Ramirez L."/>
            <person name="Alfaro M."/>
            <person name="Sun H."/>
            <person name="Tritt A."/>
            <person name="Yoshinaga Y."/>
            <person name="Zwiers L.-H."/>
            <person name="Turgeon B."/>
            <person name="Goodwin S."/>
            <person name="Spatafora J."/>
            <person name="Crous P."/>
            <person name="Grigoriev I."/>
        </authorList>
    </citation>
    <scope>NUCLEOTIDE SEQUENCE</scope>
    <source>
        <strain evidence="1">CBS 123094</strain>
    </source>
</reference>
<dbReference type="InterPro" id="IPR023213">
    <property type="entry name" value="CAT-like_dom_sf"/>
</dbReference>
<evidence type="ECO:0008006" key="3">
    <source>
        <dbReference type="Google" id="ProtNLM"/>
    </source>
</evidence>
<evidence type="ECO:0000313" key="1">
    <source>
        <dbReference type="EMBL" id="KAF2007692.1"/>
    </source>
</evidence>
<evidence type="ECO:0000313" key="2">
    <source>
        <dbReference type="Proteomes" id="UP000799779"/>
    </source>
</evidence>
<dbReference type="AlphaFoldDB" id="A0A6A5X434"/>